<sequence length="45" mass="5079">MSARFQDLYYALADSRKLGGFYPSHDPLLWVAQEPLPLLQQITAG</sequence>
<reference evidence="1" key="1">
    <citation type="submission" date="2020-02" db="EMBL/GenBank/DDBJ databases">
        <authorList>
            <person name="Meier V. D."/>
        </authorList>
    </citation>
    <scope>NUCLEOTIDE SEQUENCE</scope>
    <source>
        <strain evidence="1">AVDCRST_MAG94</strain>
    </source>
</reference>
<organism evidence="1">
    <name type="scientific">uncultured Leptolyngbya sp</name>
    <dbReference type="NCBI Taxonomy" id="332963"/>
    <lineage>
        <taxon>Bacteria</taxon>
        <taxon>Bacillati</taxon>
        <taxon>Cyanobacteriota</taxon>
        <taxon>Cyanophyceae</taxon>
        <taxon>Leptolyngbyales</taxon>
        <taxon>Leptolyngbyaceae</taxon>
        <taxon>Leptolyngbya group</taxon>
        <taxon>Leptolyngbya</taxon>
        <taxon>environmental samples</taxon>
    </lineage>
</organism>
<protein>
    <submittedName>
        <fullName evidence="1">Uncharacterized protein</fullName>
    </submittedName>
</protein>
<dbReference type="AlphaFoldDB" id="A0A6J4PST2"/>
<name>A0A6J4PST2_9CYAN</name>
<proteinExistence type="predicted"/>
<evidence type="ECO:0000313" key="1">
    <source>
        <dbReference type="EMBL" id="CAA9423519.1"/>
    </source>
</evidence>
<gene>
    <name evidence="1" type="ORF">AVDCRST_MAG94-7140</name>
</gene>
<accession>A0A6J4PST2</accession>
<dbReference type="EMBL" id="CADCTY010002444">
    <property type="protein sequence ID" value="CAA9423519.1"/>
    <property type="molecule type" value="Genomic_DNA"/>
</dbReference>